<evidence type="ECO:0000313" key="7">
    <source>
        <dbReference type="RefSeq" id="XP_026299490.1"/>
    </source>
</evidence>
<dbReference type="Gene3D" id="1.25.10.10">
    <property type="entry name" value="Leucine-rich Repeat Variant"/>
    <property type="match status" value="2"/>
</dbReference>
<dbReference type="AlphaFoldDB" id="A0A7M7MQI9"/>
<gene>
    <name evidence="7" type="primary">LOC725288</name>
</gene>
<reference evidence="7" key="2">
    <citation type="submission" date="2025-04" db="UniProtKB">
        <authorList>
            <consortium name="RefSeq"/>
        </authorList>
    </citation>
    <scope>IDENTIFICATION</scope>
    <source>
        <strain evidence="7">DH4</strain>
        <tissue evidence="7">Whole body</tissue>
    </source>
</reference>
<feature type="domain" description="EDR1/CTR1/ARMC3-like peptidase-like" evidence="4">
    <location>
        <begin position="614"/>
        <end position="702"/>
    </location>
</feature>
<dbReference type="InterPro" id="IPR052441">
    <property type="entry name" value="Armadillo-Ser/Thr_Kinase"/>
</dbReference>
<dbReference type="KEGG" id="ame:725288"/>
<reference evidence="5" key="1">
    <citation type="submission" date="2021-01" db="UniProtKB">
        <authorList>
            <consortium name="EnsemblMetazoa"/>
        </authorList>
    </citation>
    <scope>IDENTIFICATION</scope>
    <source>
        <strain evidence="5">DH4</strain>
    </source>
</reference>
<dbReference type="GeneID" id="725288"/>
<sequence length="807" mass="93400">MGPKRVNEPKKYVSKGKERVDREQQTKNQFDPLYLEVKNLETAILLLQCEEKPVLLAAAAALSKFGSKSQENLEVLFDLEIVNNIIPLIKHEDLFTRRFAAKLLAEMISIPNVRNFILESSEYYIPYFIKVVIHENDIFLHEFSLLILAEITKDIFGVAQLLKQSSDVDFLFEKLYSPDPDVKKNTLQIIYNLLQDPLGAEKIIETKDFNLEQVYELFNSPYSEIQTLALDVVTDLVRRNQDEQLQEHFRRTKGLEALLKFLDVKILDKKNILTTEKRIFLLILFIMLHMYGIIDYLLHTLFGNVQEMYETSCHGIGMMTLYSQAAKDLTTSNCMRNILDVLKNDNLNWSARQAALFALNQLMKCDIKNCEEFLTIQGQNYLLWLMKQTIGKVPVEILVDTVDCLISIARNQELRDIIINTDIIEAMCASFEILELVRLKKKKNYLMTNNTRNSIIYENNNKRCSMLNNRSTARIVPSWDTCIEALFDSHLPIKFAFTGRLSLHDITQDGFYVLRRNVCTFPILDDILRFKFCPLEPIYVVNCSEPEDCNQLNFEESKEMINRGVFLSTEIEKLTLDTKFGTLQRDTCLYNYVELFKCKLIANESRNVVSKTTKGFININYVVSRAQMLAKFVSQQMSGPDPLITCVDHQLEIHLKEIKDTIETSVIPLGMLRVGSYFERALLFKVIADRIHLPAALVRGEYGKAWIEIAVPQVRVPVEESKFHAYIDRDTTCPEIVTIYQPLQQYQHKYIDSNLIFEDRASSIFPTKLLKPNFIVDLMDCPGDLIPIDSQRARKYREKKLICDITC</sequence>
<dbReference type="PANTHER" id="PTHR46618:SF1">
    <property type="entry name" value="ARMADILLO REPEAT-CONTAINING PROTEIN 3"/>
    <property type="match status" value="1"/>
</dbReference>
<dbReference type="RefSeq" id="XP_026299490.1">
    <property type="nucleotide sequence ID" value="XM_026443705.1"/>
</dbReference>
<dbReference type="InterPro" id="IPR016024">
    <property type="entry name" value="ARM-type_fold"/>
</dbReference>
<dbReference type="EnsemblMetazoa" id="XM_026443705">
    <property type="protein sequence ID" value="XP_026299490"/>
    <property type="gene ID" value="LOC725288"/>
</dbReference>
<evidence type="ECO:0000259" key="4">
    <source>
        <dbReference type="Pfam" id="PF14381"/>
    </source>
</evidence>
<keyword evidence="6" id="KW-1185">Reference proteome</keyword>
<evidence type="ECO:0000256" key="3">
    <source>
        <dbReference type="SAM" id="Phobius"/>
    </source>
</evidence>
<dbReference type="InterPro" id="IPR011989">
    <property type="entry name" value="ARM-like"/>
</dbReference>
<feature type="transmembrane region" description="Helical" evidence="3">
    <location>
        <begin position="279"/>
        <end position="298"/>
    </location>
</feature>
<evidence type="ECO:0000256" key="1">
    <source>
        <dbReference type="ARBA" id="ARBA00022737"/>
    </source>
</evidence>
<evidence type="ECO:0000256" key="2">
    <source>
        <dbReference type="SAM" id="MobiDB-lite"/>
    </source>
</evidence>
<dbReference type="SUPFAM" id="SSF48371">
    <property type="entry name" value="ARM repeat"/>
    <property type="match status" value="1"/>
</dbReference>
<dbReference type="Proteomes" id="UP000005203">
    <property type="component" value="Linkage group LG11"/>
</dbReference>
<keyword evidence="3" id="KW-0812">Transmembrane</keyword>
<protein>
    <submittedName>
        <fullName evidence="7">Armadillo repeat-containing protein 3</fullName>
    </submittedName>
</protein>
<dbReference type="Pfam" id="PF14381">
    <property type="entry name" value="EDR1_CTR1_ARMC3_pept"/>
    <property type="match status" value="1"/>
</dbReference>
<evidence type="ECO:0000313" key="5">
    <source>
        <dbReference type="EnsemblMetazoa" id="XP_026299490"/>
    </source>
</evidence>
<keyword evidence="3" id="KW-1133">Transmembrane helix</keyword>
<keyword evidence="1" id="KW-0677">Repeat</keyword>
<evidence type="ECO:0000313" key="6">
    <source>
        <dbReference type="Proteomes" id="UP000005203"/>
    </source>
</evidence>
<proteinExistence type="predicted"/>
<keyword evidence="3" id="KW-0472">Membrane</keyword>
<name>A0A7M7MQI9_APIME</name>
<accession>A0A8B8H662</accession>
<dbReference type="InterPro" id="IPR055164">
    <property type="entry name" value="EDR1/CTR1/ARMC3-like_pept-like"/>
</dbReference>
<dbReference type="OrthoDB" id="7537227at2759"/>
<organism evidence="5">
    <name type="scientific">Apis mellifera</name>
    <name type="common">Honeybee</name>
    <dbReference type="NCBI Taxonomy" id="7460"/>
    <lineage>
        <taxon>Eukaryota</taxon>
        <taxon>Metazoa</taxon>
        <taxon>Ecdysozoa</taxon>
        <taxon>Arthropoda</taxon>
        <taxon>Hexapoda</taxon>
        <taxon>Insecta</taxon>
        <taxon>Pterygota</taxon>
        <taxon>Neoptera</taxon>
        <taxon>Endopterygota</taxon>
        <taxon>Hymenoptera</taxon>
        <taxon>Apocrita</taxon>
        <taxon>Aculeata</taxon>
        <taxon>Apoidea</taxon>
        <taxon>Anthophila</taxon>
        <taxon>Apidae</taxon>
        <taxon>Apis</taxon>
    </lineage>
</organism>
<accession>A0A7M7MQI9</accession>
<feature type="region of interest" description="Disordered" evidence="2">
    <location>
        <begin position="1"/>
        <end position="22"/>
    </location>
</feature>
<dbReference type="PANTHER" id="PTHR46618">
    <property type="entry name" value="ARMADILLO REPEAT-CONTAINING PROTEIN 3"/>
    <property type="match status" value="1"/>
</dbReference>